<dbReference type="PROSITE" id="PS50076">
    <property type="entry name" value="DNAJ_2"/>
    <property type="match status" value="1"/>
</dbReference>
<feature type="domain" description="J" evidence="1">
    <location>
        <begin position="4"/>
        <end position="66"/>
    </location>
</feature>
<comment type="caution">
    <text evidence="2">The sequence shown here is derived from an EMBL/GenBank/DDBJ whole genome shotgun (WGS) entry which is preliminary data.</text>
</comment>
<dbReference type="GO" id="GO:0005737">
    <property type="term" value="C:cytoplasm"/>
    <property type="evidence" value="ECO:0007669"/>
    <property type="project" value="TreeGrafter"/>
</dbReference>
<reference evidence="2 3" key="1">
    <citation type="journal article" date="2016" name="Nat. Commun.">
        <title>Thousands of microbial genomes shed light on interconnected biogeochemical processes in an aquifer system.</title>
        <authorList>
            <person name="Anantharaman K."/>
            <person name="Brown C.T."/>
            <person name="Hug L.A."/>
            <person name="Sharon I."/>
            <person name="Castelle C.J."/>
            <person name="Probst A.J."/>
            <person name="Thomas B.C."/>
            <person name="Singh A."/>
            <person name="Wilkins M.J."/>
            <person name="Karaoz U."/>
            <person name="Brodie E.L."/>
            <person name="Williams K.H."/>
            <person name="Hubbard S.S."/>
            <person name="Banfield J.F."/>
        </authorList>
    </citation>
    <scope>NUCLEOTIDE SEQUENCE [LARGE SCALE GENOMIC DNA]</scope>
</reference>
<dbReference type="GO" id="GO:0042026">
    <property type="term" value="P:protein refolding"/>
    <property type="evidence" value="ECO:0007669"/>
    <property type="project" value="TreeGrafter"/>
</dbReference>
<dbReference type="PANTHER" id="PTHR43096">
    <property type="entry name" value="DNAJ HOMOLOG 1, MITOCHONDRIAL-RELATED"/>
    <property type="match status" value="1"/>
</dbReference>
<dbReference type="InterPro" id="IPR036869">
    <property type="entry name" value="J_dom_sf"/>
</dbReference>
<evidence type="ECO:0000313" key="2">
    <source>
        <dbReference type="EMBL" id="OGY67761.1"/>
    </source>
</evidence>
<sequence>MAKDYYKILGLEKSASEDEIKKAYRKLAHQYHPDKSGGDERKFKEINEAYQVLSNQEKRGQYDRFGSAFEGGGGFGGFGGFPGGFNVDFDPSNLEDLSNVGDIFDVFFEGLGIKRRKTYQRGSDVEVAKEITLEEAFRGVTTKISFDNFIQ</sequence>
<dbReference type="Gene3D" id="1.10.287.110">
    <property type="entry name" value="DnaJ domain"/>
    <property type="match status" value="1"/>
</dbReference>
<evidence type="ECO:0000259" key="1">
    <source>
        <dbReference type="PROSITE" id="PS50076"/>
    </source>
</evidence>
<evidence type="ECO:0000313" key="3">
    <source>
        <dbReference type="Proteomes" id="UP000176284"/>
    </source>
</evidence>
<dbReference type="EMBL" id="MHJM01000018">
    <property type="protein sequence ID" value="OGY67761.1"/>
    <property type="molecule type" value="Genomic_DNA"/>
</dbReference>
<accession>A0A1G1ZTF8</accession>
<name>A0A1G1ZTF8_9BACT</name>
<dbReference type="Pfam" id="PF00226">
    <property type="entry name" value="DnaJ"/>
    <property type="match status" value="1"/>
</dbReference>
<dbReference type="Proteomes" id="UP000176284">
    <property type="component" value="Unassembled WGS sequence"/>
</dbReference>
<dbReference type="GO" id="GO:0051082">
    <property type="term" value="F:unfolded protein binding"/>
    <property type="evidence" value="ECO:0007669"/>
    <property type="project" value="TreeGrafter"/>
</dbReference>
<dbReference type="STRING" id="1798410.A3H63_00695"/>
<dbReference type="PROSITE" id="PS00636">
    <property type="entry name" value="DNAJ_1"/>
    <property type="match status" value="1"/>
</dbReference>
<dbReference type="InterPro" id="IPR018253">
    <property type="entry name" value="DnaJ_domain_CS"/>
</dbReference>
<dbReference type="PRINTS" id="PR00625">
    <property type="entry name" value="JDOMAIN"/>
</dbReference>
<dbReference type="AlphaFoldDB" id="A0A1G1ZTF8"/>
<dbReference type="CDD" id="cd06257">
    <property type="entry name" value="DnaJ"/>
    <property type="match status" value="1"/>
</dbReference>
<dbReference type="InterPro" id="IPR001623">
    <property type="entry name" value="DnaJ_domain"/>
</dbReference>
<protein>
    <recommendedName>
        <fullName evidence="1">J domain-containing protein</fullName>
    </recommendedName>
</protein>
<dbReference type="SUPFAM" id="SSF46565">
    <property type="entry name" value="Chaperone J-domain"/>
    <property type="match status" value="1"/>
</dbReference>
<organism evidence="2 3">
    <name type="scientific">Candidatus Harrisonbacteria bacterium RIFCSPLOWO2_02_FULL_45_10c</name>
    <dbReference type="NCBI Taxonomy" id="1798410"/>
    <lineage>
        <taxon>Bacteria</taxon>
        <taxon>Candidatus Harrisoniibacteriota</taxon>
    </lineage>
</organism>
<gene>
    <name evidence="2" type="ORF">A3H63_00695</name>
</gene>
<dbReference type="PANTHER" id="PTHR43096:SF48">
    <property type="entry name" value="CHAPERONE PROTEIN DNAJ"/>
    <property type="match status" value="1"/>
</dbReference>
<proteinExistence type="predicted"/>
<dbReference type="SMART" id="SM00271">
    <property type="entry name" value="DnaJ"/>
    <property type="match status" value="1"/>
</dbReference>